<evidence type="ECO:0000256" key="12">
    <source>
        <dbReference type="ARBA" id="ARBA00022842"/>
    </source>
</evidence>
<evidence type="ECO:0000256" key="9">
    <source>
        <dbReference type="ARBA" id="ARBA00022723"/>
    </source>
</evidence>
<evidence type="ECO:0000256" key="1">
    <source>
        <dbReference type="ARBA" id="ARBA00001936"/>
    </source>
</evidence>
<feature type="binding site" evidence="20">
    <location>
        <position position="272"/>
    </location>
    <ligand>
        <name>Mg(2+)</name>
        <dbReference type="ChEBI" id="CHEBI:18420"/>
        <label>2</label>
    </ligand>
</feature>
<dbReference type="GO" id="GO:0008360">
    <property type="term" value="P:regulation of cell shape"/>
    <property type="evidence" value="ECO:0007669"/>
    <property type="project" value="UniProtKB-KW"/>
</dbReference>
<reference evidence="23 24" key="1">
    <citation type="submission" date="2018-12" db="EMBL/GenBank/DDBJ databases">
        <authorList>
            <person name="Chong R.A."/>
        </authorList>
    </citation>
    <scope>NUCLEOTIDE SEQUENCE [LARGE SCALE GENOMIC DNA]</scope>
    <source>
        <strain evidence="23 24">Sav</strain>
    </source>
</reference>
<dbReference type="NCBIfam" id="TIGR01205">
    <property type="entry name" value="D_ala_D_alaTIGR"/>
    <property type="match status" value="1"/>
</dbReference>
<feature type="active site" evidence="19">
    <location>
        <position position="150"/>
    </location>
</feature>
<feature type="binding site" evidence="20">
    <location>
        <position position="270"/>
    </location>
    <ligand>
        <name>Mg(2+)</name>
        <dbReference type="ChEBI" id="CHEBI:18420"/>
        <label>2</label>
    </ligand>
</feature>
<proteinExistence type="inferred from homology"/>
<evidence type="ECO:0000256" key="18">
    <source>
        <dbReference type="HAMAP-Rule" id="MF_00047"/>
    </source>
</evidence>
<evidence type="ECO:0000256" key="17">
    <source>
        <dbReference type="ARBA" id="ARBA00047614"/>
    </source>
</evidence>
<dbReference type="NCBIfam" id="NF002378">
    <property type="entry name" value="PRK01372.1"/>
    <property type="match status" value="1"/>
</dbReference>
<dbReference type="GO" id="GO:0071555">
    <property type="term" value="P:cell wall organization"/>
    <property type="evidence" value="ECO:0007669"/>
    <property type="project" value="UniProtKB-KW"/>
</dbReference>
<name>A0A4D6YGB4_9GAMM</name>
<comment type="similarity">
    <text evidence="5 18">Belongs to the D-alanine--D-alanine ligase family.</text>
</comment>
<dbReference type="HAMAP" id="MF_00047">
    <property type="entry name" value="Dala_Dala_lig"/>
    <property type="match status" value="1"/>
</dbReference>
<keyword evidence="14 18" id="KW-0573">Peptidoglycan synthesis</keyword>
<evidence type="ECO:0000256" key="11">
    <source>
        <dbReference type="ARBA" id="ARBA00022840"/>
    </source>
</evidence>
<dbReference type="InterPro" id="IPR013815">
    <property type="entry name" value="ATP_grasp_subdomain_1"/>
</dbReference>
<accession>A0A4D6YGB4</accession>
<feature type="binding site" evidence="20">
    <location>
        <position position="270"/>
    </location>
    <ligand>
        <name>Mg(2+)</name>
        <dbReference type="ChEBI" id="CHEBI:18420"/>
        <label>1</label>
    </ligand>
</feature>
<dbReference type="GO" id="GO:0009252">
    <property type="term" value="P:peptidoglycan biosynthetic process"/>
    <property type="evidence" value="ECO:0007669"/>
    <property type="project" value="UniProtKB-UniRule"/>
</dbReference>
<dbReference type="Pfam" id="PF07478">
    <property type="entry name" value="Dala_Dala_lig_C"/>
    <property type="match status" value="1"/>
</dbReference>
<evidence type="ECO:0000256" key="14">
    <source>
        <dbReference type="ARBA" id="ARBA00022984"/>
    </source>
</evidence>
<dbReference type="PIRSF" id="PIRSF039102">
    <property type="entry name" value="Ddl/VanB"/>
    <property type="match status" value="1"/>
</dbReference>
<dbReference type="GO" id="GO:0005829">
    <property type="term" value="C:cytosol"/>
    <property type="evidence" value="ECO:0007669"/>
    <property type="project" value="TreeGrafter"/>
</dbReference>
<evidence type="ECO:0000256" key="5">
    <source>
        <dbReference type="ARBA" id="ARBA00010871"/>
    </source>
</evidence>
<dbReference type="Gene3D" id="3.40.50.20">
    <property type="match status" value="1"/>
</dbReference>
<dbReference type="Gene3D" id="3.30.470.20">
    <property type="entry name" value="ATP-grasp fold, B domain"/>
    <property type="match status" value="1"/>
</dbReference>
<comment type="cofactor">
    <cofactor evidence="1">
        <name>Mn(2+)</name>
        <dbReference type="ChEBI" id="CHEBI:29035"/>
    </cofactor>
</comment>
<dbReference type="OrthoDB" id="9813261at2"/>
<comment type="pathway">
    <text evidence="4 18">Cell wall biogenesis; peptidoglycan biosynthesis.</text>
</comment>
<dbReference type="InterPro" id="IPR011095">
    <property type="entry name" value="Dala_Dala_lig_C"/>
</dbReference>
<evidence type="ECO:0000256" key="10">
    <source>
        <dbReference type="ARBA" id="ARBA00022741"/>
    </source>
</evidence>
<dbReference type="PROSITE" id="PS50975">
    <property type="entry name" value="ATP_GRASP"/>
    <property type="match status" value="1"/>
</dbReference>
<reference evidence="23 24" key="2">
    <citation type="submission" date="2019-05" db="EMBL/GenBank/DDBJ databases">
        <title>Genome evolution of the obligate endosymbiont Buchnera aphidicola.</title>
        <authorList>
            <person name="Moran N.A."/>
        </authorList>
    </citation>
    <scope>NUCLEOTIDE SEQUENCE [LARGE SCALE GENOMIC DNA]</scope>
    <source>
        <strain evidence="23 24">Sav</strain>
    </source>
</reference>
<gene>
    <name evidence="18" type="primary">ddl</name>
    <name evidence="23" type="ORF">D9V77_01070</name>
</gene>
<dbReference type="PANTHER" id="PTHR23132">
    <property type="entry name" value="D-ALANINE--D-ALANINE LIGASE"/>
    <property type="match status" value="1"/>
</dbReference>
<keyword evidence="10 21" id="KW-0547">Nucleotide-binding</keyword>
<evidence type="ECO:0000256" key="13">
    <source>
        <dbReference type="ARBA" id="ARBA00022960"/>
    </source>
</evidence>
<dbReference type="UniPathway" id="UPA00219"/>
<dbReference type="GO" id="GO:0008716">
    <property type="term" value="F:D-alanine-D-alanine ligase activity"/>
    <property type="evidence" value="ECO:0007669"/>
    <property type="project" value="UniProtKB-UniRule"/>
</dbReference>
<dbReference type="InterPro" id="IPR016185">
    <property type="entry name" value="PreATP-grasp_dom_sf"/>
</dbReference>
<dbReference type="PROSITE" id="PS00843">
    <property type="entry name" value="DALA_DALA_LIGASE_1"/>
    <property type="match status" value="1"/>
</dbReference>
<keyword evidence="8 18" id="KW-0436">Ligase</keyword>
<sequence length="310" mass="34375">MNKKIAVLLGGTSSEREISIKSGYAVLNSLLKSGLNAYPIDTRDYSIMKLKQEGFDKVYISLHGYGGEDGSIQGVLQYLNIPYTGSGIMSSSISIDKFRTKLLWKSRGLLTAPDIYISKKKNIASIYPLIVKKTLKLGFPVLIKPNNQGSSIGITLVSCLDQLKNAIKIAFSYDNNILIEKFIKGKEYTISILGEKVLPSIHISTKNNFYDYDAKYMSSSTQYSCPSGLNILQETELQKIAILAWNTLGCSGCGRIDVILDNENKFWLLEVNTIPGMTNRSLVPMSAQNMGISFDKLVLLILNMNDQNLL</sequence>
<keyword evidence="9 20" id="KW-0479">Metal-binding</keyword>
<dbReference type="InterPro" id="IPR000291">
    <property type="entry name" value="D-Ala_lig_Van_CS"/>
</dbReference>
<evidence type="ECO:0000256" key="2">
    <source>
        <dbReference type="ARBA" id="ARBA00003921"/>
    </source>
</evidence>
<dbReference type="GO" id="GO:0046872">
    <property type="term" value="F:metal ion binding"/>
    <property type="evidence" value="ECO:0007669"/>
    <property type="project" value="UniProtKB-KW"/>
</dbReference>
<dbReference type="SUPFAM" id="SSF52440">
    <property type="entry name" value="PreATP-grasp domain"/>
    <property type="match status" value="1"/>
</dbReference>
<dbReference type="RefSeq" id="WP_158338237.1">
    <property type="nucleotide sequence ID" value="NZ_CP034855.1"/>
</dbReference>
<feature type="domain" description="ATP-grasp" evidence="22">
    <location>
        <begin position="101"/>
        <end position="303"/>
    </location>
</feature>
<protein>
    <recommendedName>
        <fullName evidence="6 18">D-alanine--D-alanine ligase</fullName>
        <ecNumber evidence="6 18">6.3.2.4</ecNumber>
    </recommendedName>
    <alternativeName>
        <fullName evidence="18">D-Ala-D-Ala ligase</fullName>
    </alternativeName>
    <alternativeName>
        <fullName evidence="18">D-alanylalanine synthetase</fullName>
    </alternativeName>
</protein>
<evidence type="ECO:0000259" key="22">
    <source>
        <dbReference type="PROSITE" id="PS50975"/>
    </source>
</evidence>
<feature type="active site" evidence="19">
    <location>
        <position position="15"/>
    </location>
</feature>
<evidence type="ECO:0000256" key="20">
    <source>
        <dbReference type="PIRSR" id="PIRSR039102-3"/>
    </source>
</evidence>
<evidence type="ECO:0000256" key="6">
    <source>
        <dbReference type="ARBA" id="ARBA00012216"/>
    </source>
</evidence>
<dbReference type="GO" id="GO:0005524">
    <property type="term" value="F:ATP binding"/>
    <property type="evidence" value="ECO:0007669"/>
    <property type="project" value="UniProtKB-UniRule"/>
</dbReference>
<keyword evidence="13 18" id="KW-0133">Cell shape</keyword>
<dbReference type="PROSITE" id="PS00844">
    <property type="entry name" value="DALA_DALA_LIGASE_2"/>
    <property type="match status" value="1"/>
</dbReference>
<dbReference type="SUPFAM" id="SSF56059">
    <property type="entry name" value="Glutathione synthetase ATP-binding domain-like"/>
    <property type="match status" value="1"/>
</dbReference>
<comment type="cofactor">
    <cofactor evidence="20">
        <name>Mg(2+)</name>
        <dbReference type="ChEBI" id="CHEBI:18420"/>
    </cofactor>
    <cofactor evidence="20">
        <name>Mn(2+)</name>
        <dbReference type="ChEBI" id="CHEBI:29035"/>
    </cofactor>
    <text evidence="20">Binds 2 magnesium or manganese ions per subunit.</text>
</comment>
<dbReference type="AlphaFoldDB" id="A0A4D6YGB4"/>
<keyword evidence="12 20" id="KW-0460">Magnesium</keyword>
<evidence type="ECO:0000256" key="4">
    <source>
        <dbReference type="ARBA" id="ARBA00004752"/>
    </source>
</evidence>
<evidence type="ECO:0000256" key="15">
    <source>
        <dbReference type="ARBA" id="ARBA00023211"/>
    </source>
</evidence>
<evidence type="ECO:0000256" key="21">
    <source>
        <dbReference type="PROSITE-ProRule" id="PRU00409"/>
    </source>
</evidence>
<keyword evidence="11 21" id="KW-0067">ATP-binding</keyword>
<evidence type="ECO:0000256" key="19">
    <source>
        <dbReference type="PIRSR" id="PIRSR039102-1"/>
    </source>
</evidence>
<comment type="catalytic activity">
    <reaction evidence="17 18">
        <text>2 D-alanine + ATP = D-alanyl-D-alanine + ADP + phosphate + H(+)</text>
        <dbReference type="Rhea" id="RHEA:11224"/>
        <dbReference type="ChEBI" id="CHEBI:15378"/>
        <dbReference type="ChEBI" id="CHEBI:30616"/>
        <dbReference type="ChEBI" id="CHEBI:43474"/>
        <dbReference type="ChEBI" id="CHEBI:57416"/>
        <dbReference type="ChEBI" id="CHEBI:57822"/>
        <dbReference type="ChEBI" id="CHEBI:456216"/>
        <dbReference type="EC" id="6.3.2.4"/>
    </reaction>
</comment>
<dbReference type="EC" id="6.3.2.4" evidence="6 18"/>
<dbReference type="InterPro" id="IPR005905">
    <property type="entry name" value="D_ala_D_ala"/>
</dbReference>
<dbReference type="InterPro" id="IPR011761">
    <property type="entry name" value="ATP-grasp"/>
</dbReference>
<evidence type="ECO:0000256" key="3">
    <source>
        <dbReference type="ARBA" id="ARBA00004496"/>
    </source>
</evidence>
<dbReference type="Proteomes" id="UP000298585">
    <property type="component" value="Chromosome"/>
</dbReference>
<feature type="binding site" evidence="20">
    <location>
        <position position="257"/>
    </location>
    <ligand>
        <name>Mg(2+)</name>
        <dbReference type="ChEBI" id="CHEBI:18420"/>
        <label>1</label>
    </ligand>
</feature>
<dbReference type="EMBL" id="CP034855">
    <property type="protein sequence ID" value="QCI25431.1"/>
    <property type="molecule type" value="Genomic_DNA"/>
</dbReference>
<evidence type="ECO:0000256" key="8">
    <source>
        <dbReference type="ARBA" id="ARBA00022598"/>
    </source>
</evidence>
<dbReference type="Pfam" id="PF01820">
    <property type="entry name" value="Dala_Dala_lig_N"/>
    <property type="match status" value="1"/>
</dbReference>
<keyword evidence="16 18" id="KW-0961">Cell wall biogenesis/degradation</keyword>
<comment type="subcellular location">
    <subcellularLocation>
        <location evidence="3 18">Cytoplasm</location>
    </subcellularLocation>
</comment>
<evidence type="ECO:0000256" key="16">
    <source>
        <dbReference type="ARBA" id="ARBA00023316"/>
    </source>
</evidence>
<organism evidence="23 24">
    <name type="scientific">Buchnera aphidicola</name>
    <name type="common">Sitobion avenae</name>
    <dbReference type="NCBI Taxonomy" id="571428"/>
    <lineage>
        <taxon>Bacteria</taxon>
        <taxon>Pseudomonadati</taxon>
        <taxon>Pseudomonadota</taxon>
        <taxon>Gammaproteobacteria</taxon>
        <taxon>Enterobacterales</taxon>
        <taxon>Erwiniaceae</taxon>
        <taxon>Buchnera</taxon>
    </lineage>
</organism>
<feature type="active site" evidence="19">
    <location>
        <position position="281"/>
    </location>
</feature>
<keyword evidence="15 20" id="KW-0464">Manganese</keyword>
<dbReference type="InterPro" id="IPR011127">
    <property type="entry name" value="Dala_Dala_lig_N"/>
</dbReference>
<evidence type="ECO:0000256" key="7">
    <source>
        <dbReference type="ARBA" id="ARBA00022490"/>
    </source>
</evidence>
<comment type="function">
    <text evidence="2 18">Cell wall formation.</text>
</comment>
<evidence type="ECO:0000313" key="24">
    <source>
        <dbReference type="Proteomes" id="UP000298585"/>
    </source>
</evidence>
<keyword evidence="7 18" id="KW-0963">Cytoplasm</keyword>
<dbReference type="Gene3D" id="3.30.1490.20">
    <property type="entry name" value="ATP-grasp fold, A domain"/>
    <property type="match status" value="1"/>
</dbReference>
<dbReference type="FunFam" id="3.30.470.20:FF:000008">
    <property type="entry name" value="D-alanine--D-alanine ligase"/>
    <property type="match status" value="1"/>
</dbReference>
<dbReference type="PANTHER" id="PTHR23132:SF23">
    <property type="entry name" value="D-ALANINE--D-ALANINE LIGASE B"/>
    <property type="match status" value="1"/>
</dbReference>
<evidence type="ECO:0000313" key="23">
    <source>
        <dbReference type="EMBL" id="QCI25431.1"/>
    </source>
</evidence>